<keyword evidence="2" id="KW-1185">Reference proteome</keyword>
<dbReference type="EMBL" id="FOYM01000007">
    <property type="protein sequence ID" value="SFR02105.1"/>
    <property type="molecule type" value="Genomic_DNA"/>
</dbReference>
<dbReference type="SUPFAM" id="SSF46785">
    <property type="entry name" value="Winged helix' DNA-binding domain"/>
    <property type="match status" value="1"/>
</dbReference>
<dbReference type="AlphaFoldDB" id="A0A1I6D9F7"/>
<organism evidence="1 2">
    <name type="scientific">Desulfoscipio geothermicus DSM 3669</name>
    <dbReference type="NCBI Taxonomy" id="1121426"/>
    <lineage>
        <taxon>Bacteria</taxon>
        <taxon>Bacillati</taxon>
        <taxon>Bacillota</taxon>
        <taxon>Clostridia</taxon>
        <taxon>Eubacteriales</taxon>
        <taxon>Desulfallaceae</taxon>
        <taxon>Desulfoscipio</taxon>
    </lineage>
</organism>
<dbReference type="OrthoDB" id="1808927at2"/>
<dbReference type="Proteomes" id="UP000199584">
    <property type="component" value="Unassembled WGS sequence"/>
</dbReference>
<sequence length="86" mass="9781">MGGVRKYKEDYIPVSGKPNRSQKSSAKEAILKLLALKKHTETDIAEHFGLPGQLVNELIKDMEKTGRVSREKGTSYIILNNDVFWY</sequence>
<name>A0A1I6D9F7_9FIRM</name>
<accession>A0A1I6D9F7</accession>
<dbReference type="STRING" id="39060.SAMN05660706_107120"/>
<evidence type="ECO:0000313" key="2">
    <source>
        <dbReference type="Proteomes" id="UP000199584"/>
    </source>
</evidence>
<protein>
    <submittedName>
        <fullName evidence="1">Sugar-specific transcriptional regulator TrmB</fullName>
    </submittedName>
</protein>
<proteinExistence type="predicted"/>
<dbReference type="InterPro" id="IPR036388">
    <property type="entry name" value="WH-like_DNA-bd_sf"/>
</dbReference>
<gene>
    <name evidence="1" type="ORF">SAMN05660706_107120</name>
</gene>
<evidence type="ECO:0000313" key="1">
    <source>
        <dbReference type="EMBL" id="SFR02105.1"/>
    </source>
</evidence>
<dbReference type="InterPro" id="IPR036390">
    <property type="entry name" value="WH_DNA-bd_sf"/>
</dbReference>
<reference evidence="2" key="1">
    <citation type="submission" date="2016-10" db="EMBL/GenBank/DDBJ databases">
        <authorList>
            <person name="Varghese N."/>
            <person name="Submissions S."/>
        </authorList>
    </citation>
    <scope>NUCLEOTIDE SEQUENCE [LARGE SCALE GENOMIC DNA]</scope>
    <source>
        <strain evidence="2">DSM 3669</strain>
    </source>
</reference>
<dbReference type="Gene3D" id="1.10.10.10">
    <property type="entry name" value="Winged helix-like DNA-binding domain superfamily/Winged helix DNA-binding domain"/>
    <property type="match status" value="1"/>
</dbReference>
<dbReference type="RefSeq" id="WP_092482555.1">
    <property type="nucleotide sequence ID" value="NZ_FOYM01000007.1"/>
</dbReference>